<reference evidence="3 4" key="1">
    <citation type="journal article" date="2014" name="BMC Genomics">
        <title>Genome sequencing of four Aureobasidium pullulans varieties: biotechnological potential, stress tolerance, and description of new species.</title>
        <authorList>
            <person name="Gostin Ar C."/>
            <person name="Ohm R.A."/>
            <person name="Kogej T."/>
            <person name="Sonjak S."/>
            <person name="Turk M."/>
            <person name="Zajc J."/>
            <person name="Zalar P."/>
            <person name="Grube M."/>
            <person name="Sun H."/>
            <person name="Han J."/>
            <person name="Sharma A."/>
            <person name="Chiniquy J."/>
            <person name="Ngan C.Y."/>
            <person name="Lipzen A."/>
            <person name="Barry K."/>
            <person name="Grigoriev I.V."/>
            <person name="Gunde-Cimerman N."/>
        </authorList>
    </citation>
    <scope>NUCLEOTIDE SEQUENCE [LARGE SCALE GENOMIC DNA]</scope>
    <source>
        <strain evidence="3 4">EXF-2481</strain>
    </source>
</reference>
<evidence type="ECO:0000256" key="1">
    <source>
        <dbReference type="SAM" id="MobiDB-lite"/>
    </source>
</evidence>
<sequence length="364" mass="40179">MPPIFKEPDLTAEDIARGDRHRTHGSPWVLFLRPRSDFDGSAWCTVHQNAWELVLKVLRFARTVDDAYYEAAMVAMRRWNADHAMSADPTHFLIYLEQQIQMEGGRLRENSYIWRAYSDCNGPQTLTFSRFEDSSPTEPNLAVDETSAEFFLAETMLNYRLRSLAYISNEECKVELRLDRRSLLGVPLTSPAMVMDATREAYTAVNKVIPNWLTLQLPAHLAPLSLSSPTPSHGRQTPSQGNPLGIIKRPHKCPFCRSCFSTEPRRDTHIQSVHGGQIALAAQQHATDQIPAAPTTSAPPGCAPASDTPLGYAPASAIPWEYAPTSAIPLGPQSSATAEPEIGDEEETGPVEIVPHGSPDSVQP</sequence>
<dbReference type="OrthoDB" id="3884562at2759"/>
<evidence type="ECO:0000259" key="2">
    <source>
        <dbReference type="PROSITE" id="PS00028"/>
    </source>
</evidence>
<dbReference type="GeneID" id="25370734"/>
<dbReference type="PROSITE" id="PS00028">
    <property type="entry name" value="ZINC_FINGER_C2H2_1"/>
    <property type="match status" value="1"/>
</dbReference>
<name>A0A074YU63_AURSE</name>
<evidence type="ECO:0000313" key="4">
    <source>
        <dbReference type="Proteomes" id="UP000030641"/>
    </source>
</evidence>
<organism evidence="3 4">
    <name type="scientific">Aureobasidium subglaciale (strain EXF-2481)</name>
    <name type="common">Aureobasidium pullulans var. subglaciale</name>
    <dbReference type="NCBI Taxonomy" id="1043005"/>
    <lineage>
        <taxon>Eukaryota</taxon>
        <taxon>Fungi</taxon>
        <taxon>Dikarya</taxon>
        <taxon>Ascomycota</taxon>
        <taxon>Pezizomycotina</taxon>
        <taxon>Dothideomycetes</taxon>
        <taxon>Dothideomycetidae</taxon>
        <taxon>Dothideales</taxon>
        <taxon>Saccotheciaceae</taxon>
        <taxon>Aureobasidium</taxon>
    </lineage>
</organism>
<feature type="domain" description="C2H2-type" evidence="2">
    <location>
        <begin position="253"/>
        <end position="274"/>
    </location>
</feature>
<dbReference type="Proteomes" id="UP000030641">
    <property type="component" value="Unassembled WGS sequence"/>
</dbReference>
<accession>A0A074YU63</accession>
<dbReference type="InParanoid" id="A0A074YU63"/>
<gene>
    <name evidence="3" type="ORF">AUEXF2481DRAFT_696471</name>
</gene>
<feature type="region of interest" description="Disordered" evidence="1">
    <location>
        <begin position="324"/>
        <end position="364"/>
    </location>
</feature>
<protein>
    <recommendedName>
        <fullName evidence="2">C2H2-type domain-containing protein</fullName>
    </recommendedName>
</protein>
<dbReference type="AlphaFoldDB" id="A0A074YU63"/>
<dbReference type="InterPro" id="IPR013087">
    <property type="entry name" value="Znf_C2H2_type"/>
</dbReference>
<feature type="region of interest" description="Disordered" evidence="1">
    <location>
        <begin position="226"/>
        <end position="246"/>
    </location>
</feature>
<dbReference type="RefSeq" id="XP_013348443.1">
    <property type="nucleotide sequence ID" value="XM_013492989.1"/>
</dbReference>
<evidence type="ECO:0000313" key="3">
    <source>
        <dbReference type="EMBL" id="KEQ99699.1"/>
    </source>
</evidence>
<dbReference type="HOGENOM" id="CLU_760714_0_0_1"/>
<dbReference type="EMBL" id="KL584750">
    <property type="protein sequence ID" value="KEQ99699.1"/>
    <property type="molecule type" value="Genomic_DNA"/>
</dbReference>
<proteinExistence type="predicted"/>
<keyword evidence="4" id="KW-1185">Reference proteome</keyword>
<feature type="region of interest" description="Disordered" evidence="1">
    <location>
        <begin position="282"/>
        <end position="308"/>
    </location>
</feature>